<dbReference type="EMBL" id="JABZRE010000034">
    <property type="protein sequence ID" value="MBF1307529.1"/>
    <property type="molecule type" value="Genomic_DNA"/>
</dbReference>
<comment type="caution">
    <text evidence="1">The sequence shown here is derived from an EMBL/GenBank/DDBJ whole genome shotgun (WGS) entry which is preliminary data.</text>
</comment>
<accession>A0A930E0L1</accession>
<gene>
    <name evidence="1" type="ORF">HXM94_07120</name>
</gene>
<dbReference type="AlphaFoldDB" id="A0A930E0L1"/>
<dbReference type="InterPro" id="IPR036086">
    <property type="entry name" value="ParB/Sulfiredoxin_sf"/>
</dbReference>
<dbReference type="Proteomes" id="UP000758611">
    <property type="component" value="Unassembled WGS sequence"/>
</dbReference>
<evidence type="ECO:0000313" key="1">
    <source>
        <dbReference type="EMBL" id="MBF1307529.1"/>
    </source>
</evidence>
<organism evidence="1 2">
    <name type="scientific">Parvimonas micra</name>
    <dbReference type="NCBI Taxonomy" id="33033"/>
    <lineage>
        <taxon>Bacteria</taxon>
        <taxon>Bacillati</taxon>
        <taxon>Bacillota</taxon>
        <taxon>Tissierellia</taxon>
        <taxon>Tissierellales</taxon>
        <taxon>Peptoniphilaceae</taxon>
        <taxon>Parvimonas</taxon>
    </lineage>
</organism>
<evidence type="ECO:0008006" key="3">
    <source>
        <dbReference type="Google" id="ProtNLM"/>
    </source>
</evidence>
<protein>
    <recommendedName>
        <fullName evidence="3">ParB/Sulfiredoxin domain-containing protein</fullName>
    </recommendedName>
</protein>
<reference evidence="1" key="1">
    <citation type="submission" date="2020-04" db="EMBL/GenBank/DDBJ databases">
        <title>Deep metagenomics examines the oral microbiome during advanced dental caries in children, revealing novel taxa and co-occurrences with host molecules.</title>
        <authorList>
            <person name="Baker J.L."/>
            <person name="Morton J.T."/>
            <person name="Dinis M."/>
            <person name="Alvarez R."/>
            <person name="Tran N.C."/>
            <person name="Knight R."/>
            <person name="Edlund A."/>
        </authorList>
    </citation>
    <scope>NUCLEOTIDE SEQUENCE</scope>
    <source>
        <strain evidence="1">JCVI_23_bin.11</strain>
    </source>
</reference>
<dbReference type="RefSeq" id="WP_278478411.1">
    <property type="nucleotide sequence ID" value="NZ_JABZRE010000034.1"/>
</dbReference>
<sequence length="201" mass="23785">MEIKRVTDYNNPIFSQIVLNQRGAFLIDEEPYEIEIISSDSAFVKGKNRKNFKKLIEYFRYYSPHILNFFDENDKKIISFEKKPVLTLEVDKIQPSQFYIDEDKVNALKGFIKNSKDIVIQVVKSDEGYICVDGHTRLFIAFLNNFKTVHAIETEFDNDTNYFVSQAKKRNIFTIKDLKLVSHNDYKNLWIDFCNSYFNID</sequence>
<name>A0A930E0L1_9FIRM</name>
<proteinExistence type="predicted"/>
<evidence type="ECO:0000313" key="2">
    <source>
        <dbReference type="Proteomes" id="UP000758611"/>
    </source>
</evidence>
<dbReference type="Gene3D" id="3.90.1530.10">
    <property type="entry name" value="Conserved hypothetical protein from pyrococcus furiosus pfu- 392566-001, ParB domain"/>
    <property type="match status" value="1"/>
</dbReference>
<dbReference type="SUPFAM" id="SSF110849">
    <property type="entry name" value="ParB/Sulfiredoxin"/>
    <property type="match status" value="1"/>
</dbReference>